<evidence type="ECO:0000259" key="1">
    <source>
        <dbReference type="Pfam" id="PF09623"/>
    </source>
</evidence>
<dbReference type="Pfam" id="PF09623">
    <property type="entry name" value="Cas_NE0113"/>
    <property type="match status" value="1"/>
</dbReference>
<keyword evidence="2" id="KW-0614">Plasmid</keyword>
<dbReference type="RefSeq" id="WP_161507925.1">
    <property type="nucleotide sequence ID" value="NZ_CAWPID010000002.1"/>
</dbReference>
<dbReference type="NCBIfam" id="TIGR02584">
    <property type="entry name" value="cas_NE0113"/>
    <property type="match status" value="1"/>
</dbReference>
<feature type="domain" description="CRISPR system ring nuclease SSO2081-like" evidence="1">
    <location>
        <begin position="12"/>
        <end position="224"/>
    </location>
</feature>
<geneLocation type="plasmid" evidence="3">
    <name>pmc64a</name>
</geneLocation>
<evidence type="ECO:0000313" key="3">
    <source>
        <dbReference type="Proteomes" id="UP000463871"/>
    </source>
</evidence>
<evidence type="ECO:0000313" key="2">
    <source>
        <dbReference type="EMBL" id="QHQ53580.1"/>
    </source>
</evidence>
<gene>
    <name evidence="2" type="ORF">GWI30_22250</name>
</gene>
<dbReference type="EMBL" id="CP047963">
    <property type="protein sequence ID" value="QHQ53580.1"/>
    <property type="molecule type" value="Genomic_DNA"/>
</dbReference>
<organism evidence="2 3">
    <name type="scientific">Aeromonas media</name>
    <dbReference type="NCBI Taxonomy" id="651"/>
    <lineage>
        <taxon>Bacteria</taxon>
        <taxon>Pseudomonadati</taxon>
        <taxon>Pseudomonadota</taxon>
        <taxon>Gammaproteobacteria</taxon>
        <taxon>Aeromonadales</taxon>
        <taxon>Aeromonadaceae</taxon>
        <taxon>Aeromonas</taxon>
    </lineage>
</organism>
<dbReference type="InterPro" id="IPR019092">
    <property type="entry name" value="SSO2081-like_dom"/>
</dbReference>
<reference evidence="2 3" key="1">
    <citation type="submission" date="2020-01" db="EMBL/GenBank/DDBJ databases">
        <title>Complete genome of Aeromonas media MC64.</title>
        <authorList>
            <person name="Cao G."/>
            <person name="Fu J."/>
            <person name="Zhong C."/>
        </authorList>
    </citation>
    <scope>NUCLEOTIDE SEQUENCE [LARGE SCALE GENOMIC DNA]</scope>
    <source>
        <strain evidence="2 3">MC64</strain>
        <plasmid evidence="3">pmc64a</plasmid>
    </source>
</reference>
<dbReference type="InterPro" id="IPR013413">
    <property type="entry name" value="CRISPR-assoc_prot_NE0113"/>
</dbReference>
<protein>
    <submittedName>
        <fullName evidence="2">TIGR02584 family CRISPR-associated protein</fullName>
    </submittedName>
</protein>
<name>A0AAE6VQ22_AERME</name>
<dbReference type="AlphaFoldDB" id="A0AAE6VQ22"/>
<dbReference type="CDD" id="cd09741">
    <property type="entry name" value="Csx1_III-U"/>
    <property type="match status" value="1"/>
</dbReference>
<accession>A0AAE6VQ22</accession>
<dbReference type="Proteomes" id="UP000463871">
    <property type="component" value="Plasmid pMC64A"/>
</dbReference>
<sequence>MNHILLAVSGMTPQIITETLYGIYRQDPAKYPTRIEVITTGDGRDRLVKNLLGEDNPIERLQRDYKLPPITFTVSDIKVPCGDNGQPLDDVRSEREQEIITDFITRYVRSLTADPELAIHASLAGGRKTMGFALGYAMSLFGRPQDCLSHVLVSDPYERVPDFYYPTPTPIWRADSRNEAQHDLSQAEVTLATIPLVLMREEMPTTLISKADLSYTQTVERINRANALTFDTAKVTLDFEHMSVWCDDIEVLLKPDCFAFYSWMAQDSKANPGEGLDAPREGMKERELDRRLAAFFRAAIHPSAQVDDKSSLEDLFELATDAVSRMTEQEEERFNAADIPEPNRIYRNKWLLQENSTTQFLYTEHPQRDLATLLKNHKNLWVRLQKDTNETLNHALGPRLASYYQISTVASFKEEGKRTAFEFKGLKLKPDHIHFR</sequence>
<proteinExistence type="predicted"/>